<proteinExistence type="predicted"/>
<gene>
    <name evidence="1" type="ORF">GCM10010502_02880</name>
</gene>
<dbReference type="EMBL" id="BMUB01000001">
    <property type="protein sequence ID" value="GGU56018.1"/>
    <property type="molecule type" value="Genomic_DNA"/>
</dbReference>
<organism evidence="1 2">
    <name type="scientific">Kitasatospora aureofaciens</name>
    <name type="common">Streptomyces aureofaciens</name>
    <dbReference type="NCBI Taxonomy" id="1894"/>
    <lineage>
        <taxon>Bacteria</taxon>
        <taxon>Bacillati</taxon>
        <taxon>Actinomycetota</taxon>
        <taxon>Actinomycetes</taxon>
        <taxon>Kitasatosporales</taxon>
        <taxon>Streptomycetaceae</taxon>
        <taxon>Kitasatospora</taxon>
    </lineage>
</organism>
<protein>
    <submittedName>
        <fullName evidence="1">Uncharacterized protein</fullName>
    </submittedName>
</protein>
<dbReference type="AlphaFoldDB" id="A0A8H9HG38"/>
<comment type="caution">
    <text evidence="1">The sequence shown here is derived from an EMBL/GenBank/DDBJ whole genome shotgun (WGS) entry which is preliminary data.</text>
</comment>
<reference evidence="1 2" key="1">
    <citation type="journal article" date="2014" name="Int. J. Syst. Evol. Microbiol.">
        <title>Complete genome sequence of Corynebacterium casei LMG S-19264T (=DSM 44701T), isolated from a smear-ripened cheese.</title>
        <authorList>
            <consortium name="US DOE Joint Genome Institute (JGI-PGF)"/>
            <person name="Walter F."/>
            <person name="Albersmeier A."/>
            <person name="Kalinowski J."/>
            <person name="Ruckert C."/>
        </authorList>
    </citation>
    <scope>NUCLEOTIDE SEQUENCE [LARGE SCALE GENOMIC DNA]</scope>
    <source>
        <strain evidence="1 2">JCM 4434</strain>
    </source>
</reference>
<evidence type="ECO:0000313" key="2">
    <source>
        <dbReference type="Proteomes" id="UP000610124"/>
    </source>
</evidence>
<evidence type="ECO:0000313" key="1">
    <source>
        <dbReference type="EMBL" id="GGU56018.1"/>
    </source>
</evidence>
<accession>A0A8H9HG38</accession>
<sequence length="55" mass="5731">MAYPRDLPPVGLESTMRASAVNAALKIGDLGTVTLDLTGWCEVRVEADLGAGWAA</sequence>
<name>A0A8H9HG38_KITAU</name>
<dbReference type="Proteomes" id="UP000610124">
    <property type="component" value="Unassembled WGS sequence"/>
</dbReference>